<dbReference type="AlphaFoldDB" id="A0A552DZX7"/>
<evidence type="ECO:0000313" key="1">
    <source>
        <dbReference type="EMBL" id="TRU27798.1"/>
    </source>
</evidence>
<dbReference type="Proteomes" id="UP000319313">
    <property type="component" value="Unassembled WGS sequence"/>
</dbReference>
<protein>
    <submittedName>
        <fullName evidence="1">Uncharacterized protein</fullName>
    </submittedName>
</protein>
<dbReference type="EMBL" id="SFBL01000051">
    <property type="protein sequence ID" value="TRU27798.1"/>
    <property type="molecule type" value="Genomic_DNA"/>
</dbReference>
<proteinExistence type="predicted"/>
<accession>A0A552DZX7</accession>
<name>A0A552DZX7_MICAE</name>
<reference evidence="1 2" key="1">
    <citation type="submission" date="2019-01" db="EMBL/GenBank/DDBJ databases">
        <title>Coherence of Microcystis species and biogeography revealed through population genomics.</title>
        <authorList>
            <person name="Perez-Carrascal O.M."/>
            <person name="Terrat Y."/>
            <person name="Giani A."/>
            <person name="Fortin N."/>
            <person name="Tromas N."/>
            <person name="Shapiro B.J."/>
        </authorList>
    </citation>
    <scope>NUCLEOTIDE SEQUENCE [LARGE SCALE GENOMIC DNA]</scope>
    <source>
        <strain evidence="1">Ma_SC_T_19800800_S464</strain>
    </source>
</reference>
<sequence>MGFWGFRVLVQFPHFPITPLFHPPTSPSPHHPTSPSPHTPTIVKKYYNYAVITAYHLDRRERQCL</sequence>
<gene>
    <name evidence="1" type="ORF">EWV81_06585</name>
</gene>
<evidence type="ECO:0000313" key="2">
    <source>
        <dbReference type="Proteomes" id="UP000319313"/>
    </source>
</evidence>
<comment type="caution">
    <text evidence="1">The sequence shown here is derived from an EMBL/GenBank/DDBJ whole genome shotgun (WGS) entry which is preliminary data.</text>
</comment>
<organism evidence="1 2">
    <name type="scientific">Microcystis aeruginosa Ma_SC_T_19800800_S464</name>
    <dbReference type="NCBI Taxonomy" id="2486257"/>
    <lineage>
        <taxon>Bacteria</taxon>
        <taxon>Bacillati</taxon>
        <taxon>Cyanobacteriota</taxon>
        <taxon>Cyanophyceae</taxon>
        <taxon>Oscillatoriophycideae</taxon>
        <taxon>Chroococcales</taxon>
        <taxon>Microcystaceae</taxon>
        <taxon>Microcystis</taxon>
    </lineage>
</organism>